<feature type="compositionally biased region" description="Basic and acidic residues" evidence="1">
    <location>
        <begin position="125"/>
        <end position="137"/>
    </location>
</feature>
<sequence>MSPDQGSEALLEGSKRNSDYQTTPNQTKLPPSRLEGPETSYSQPQASLPSLQKPFCLFRAGLKKILFSGEPPATAWSNRAVNPVNGGQPQPHSPTQTRTAHGLGRPRAAQAGLPRSKQTAARPRHGPDRPPARHERGPGGPHARARAHAAARARAPAAPLALRRPAASKPSRSISAPNFGPRRVKLDLRVLCGRGAVLSSVIIDSAISGLVVLPRSFVFFSVFLQGFVVALSGFLQVRNFVDPAVVEDSFCISACCSLSGRQLKGPLRTFEVSEVWQNSGDWRWSDGGTTSVGGPAELRRQAVFRQNSGVRRWSDGGTESGGGPGELRRQAVVRRKSGRWHDPQIGGRSKANEEWFGWTAGVESLGRGQFARHLKVLVMS</sequence>
<dbReference type="EMBL" id="JANQDX010000004">
    <property type="protein sequence ID" value="KAL0925884.1"/>
    <property type="molecule type" value="Genomic_DNA"/>
</dbReference>
<reference evidence="2 3" key="1">
    <citation type="journal article" date="2024" name="Plant Biotechnol. J.">
        <title>Dendrobium thyrsiflorum genome and its molecular insights into genes involved in important horticultural traits.</title>
        <authorList>
            <person name="Chen B."/>
            <person name="Wang J.Y."/>
            <person name="Zheng P.J."/>
            <person name="Li K.L."/>
            <person name="Liang Y.M."/>
            <person name="Chen X.F."/>
            <person name="Zhang C."/>
            <person name="Zhao X."/>
            <person name="He X."/>
            <person name="Zhang G.Q."/>
            <person name="Liu Z.J."/>
            <person name="Xu Q."/>
        </authorList>
    </citation>
    <scope>NUCLEOTIDE SEQUENCE [LARGE SCALE GENOMIC DNA]</scope>
    <source>
        <strain evidence="2">GZMU011</strain>
    </source>
</reference>
<name>A0ABD0VL95_DENTH</name>
<dbReference type="Proteomes" id="UP001552299">
    <property type="component" value="Unassembled WGS sequence"/>
</dbReference>
<protein>
    <submittedName>
        <fullName evidence="2">Uncharacterized protein</fullName>
    </submittedName>
</protein>
<evidence type="ECO:0000313" key="2">
    <source>
        <dbReference type="EMBL" id="KAL0925884.1"/>
    </source>
</evidence>
<feature type="region of interest" description="Disordered" evidence="1">
    <location>
        <begin position="72"/>
        <end position="178"/>
    </location>
</feature>
<feature type="compositionally biased region" description="Low complexity" evidence="1">
    <location>
        <begin position="152"/>
        <end position="167"/>
    </location>
</feature>
<dbReference type="AlphaFoldDB" id="A0ABD0VL95"/>
<feature type="compositionally biased region" description="Polar residues" evidence="1">
    <location>
        <begin position="75"/>
        <end position="99"/>
    </location>
</feature>
<organism evidence="2 3">
    <name type="scientific">Dendrobium thyrsiflorum</name>
    <name type="common">Pinecone-like raceme dendrobium</name>
    <name type="synonym">Orchid</name>
    <dbReference type="NCBI Taxonomy" id="117978"/>
    <lineage>
        <taxon>Eukaryota</taxon>
        <taxon>Viridiplantae</taxon>
        <taxon>Streptophyta</taxon>
        <taxon>Embryophyta</taxon>
        <taxon>Tracheophyta</taxon>
        <taxon>Spermatophyta</taxon>
        <taxon>Magnoliopsida</taxon>
        <taxon>Liliopsida</taxon>
        <taxon>Asparagales</taxon>
        <taxon>Orchidaceae</taxon>
        <taxon>Epidendroideae</taxon>
        <taxon>Malaxideae</taxon>
        <taxon>Dendrobiinae</taxon>
        <taxon>Dendrobium</taxon>
    </lineage>
</organism>
<feature type="compositionally biased region" description="Polar residues" evidence="1">
    <location>
        <begin position="39"/>
        <end position="49"/>
    </location>
</feature>
<evidence type="ECO:0000313" key="3">
    <source>
        <dbReference type="Proteomes" id="UP001552299"/>
    </source>
</evidence>
<accession>A0ABD0VL95</accession>
<feature type="compositionally biased region" description="Polar residues" evidence="1">
    <location>
        <begin position="19"/>
        <end position="29"/>
    </location>
</feature>
<proteinExistence type="predicted"/>
<comment type="caution">
    <text evidence="2">The sequence shown here is derived from an EMBL/GenBank/DDBJ whole genome shotgun (WGS) entry which is preliminary data.</text>
</comment>
<evidence type="ECO:0000256" key="1">
    <source>
        <dbReference type="SAM" id="MobiDB-lite"/>
    </source>
</evidence>
<gene>
    <name evidence="2" type="ORF">M5K25_004258</name>
</gene>
<feature type="region of interest" description="Disordered" evidence="1">
    <location>
        <begin position="1"/>
        <end position="49"/>
    </location>
</feature>
<keyword evidence="3" id="KW-1185">Reference proteome</keyword>